<evidence type="ECO:0000313" key="1">
    <source>
        <dbReference type="EMBL" id="EFX92469.1"/>
    </source>
</evidence>
<dbReference type="AlphaFoldDB" id="E8KF42"/>
<dbReference type="Proteomes" id="UP000005467">
    <property type="component" value="Unassembled WGS sequence"/>
</dbReference>
<organism evidence="1 2">
    <name type="scientific">Actinobacillus ureae ATCC 25976</name>
    <dbReference type="NCBI Taxonomy" id="887324"/>
    <lineage>
        <taxon>Bacteria</taxon>
        <taxon>Pseudomonadati</taxon>
        <taxon>Pseudomonadota</taxon>
        <taxon>Gammaproteobacteria</taxon>
        <taxon>Pasteurellales</taxon>
        <taxon>Pasteurellaceae</taxon>
        <taxon>Actinobacillus</taxon>
    </lineage>
</organism>
<gene>
    <name evidence="1" type="ORF">HMPREF0027_0459</name>
</gene>
<name>E8KF42_9PAST</name>
<reference evidence="1 2" key="1">
    <citation type="submission" date="2011-01" db="EMBL/GenBank/DDBJ databases">
        <authorList>
            <person name="Muzny D."/>
            <person name="Qin X."/>
            <person name="Deng J."/>
            <person name="Jiang H."/>
            <person name="Liu Y."/>
            <person name="Qu J."/>
            <person name="Song X.-Z."/>
            <person name="Zhang L."/>
            <person name="Thornton R."/>
            <person name="Coyle M."/>
            <person name="Francisco L."/>
            <person name="Jackson L."/>
            <person name="Javaid M."/>
            <person name="Korchina V."/>
            <person name="Kovar C."/>
            <person name="Mata R."/>
            <person name="Mathew T."/>
            <person name="Ngo R."/>
            <person name="Nguyen L."/>
            <person name="Nguyen N."/>
            <person name="Okwuonu G."/>
            <person name="Ongeri F."/>
            <person name="Pham C."/>
            <person name="Simmons D."/>
            <person name="Wilczek-Boney K."/>
            <person name="Hale W."/>
            <person name="Jakkamsetti A."/>
            <person name="Pham P."/>
            <person name="Ruth R."/>
            <person name="San Lucas F."/>
            <person name="Warren J."/>
            <person name="Zhang J."/>
            <person name="Zhao Z."/>
            <person name="Zhou C."/>
            <person name="Zhu D."/>
            <person name="Lee S."/>
            <person name="Bess C."/>
            <person name="Blankenburg K."/>
            <person name="Forbes L."/>
            <person name="Fu Q."/>
            <person name="Gubbala S."/>
            <person name="Hirani K."/>
            <person name="Jayaseelan J.C."/>
            <person name="Lara F."/>
            <person name="Munidasa M."/>
            <person name="Palculict T."/>
            <person name="Patil S."/>
            <person name="Pu L.-L."/>
            <person name="Saada N."/>
            <person name="Tang L."/>
            <person name="Weissenberger G."/>
            <person name="Zhu Y."/>
            <person name="Hemphill L."/>
            <person name="Shang Y."/>
            <person name="Youmans B."/>
            <person name="Ayvaz T."/>
            <person name="Ross M."/>
            <person name="Santibanez J."/>
            <person name="Aqrawi P."/>
            <person name="Gross S."/>
            <person name="Joshi V."/>
            <person name="Fowler G."/>
            <person name="Nazareth L."/>
            <person name="Reid J."/>
            <person name="Worley K."/>
            <person name="Petrosino J."/>
            <person name="Highlander S."/>
            <person name="Gibbs R."/>
        </authorList>
    </citation>
    <scope>NUCLEOTIDE SEQUENCE [LARGE SCALE GENOMIC DNA]</scope>
    <source>
        <strain evidence="1 2">ATCC 25976</strain>
    </source>
</reference>
<dbReference type="EMBL" id="AEVG01000032">
    <property type="protein sequence ID" value="EFX92469.1"/>
    <property type="molecule type" value="Genomic_DNA"/>
</dbReference>
<evidence type="ECO:0000313" key="2">
    <source>
        <dbReference type="Proteomes" id="UP000005467"/>
    </source>
</evidence>
<dbReference type="HOGENOM" id="CLU_3113701_0_0_6"/>
<keyword evidence="2" id="KW-1185">Reference proteome</keyword>
<proteinExistence type="predicted"/>
<comment type="caution">
    <text evidence="1">The sequence shown here is derived from an EMBL/GenBank/DDBJ whole genome shotgun (WGS) entry which is preliminary data.</text>
</comment>
<protein>
    <submittedName>
        <fullName evidence="1">Uncharacterized protein</fullName>
    </submittedName>
</protein>
<sequence length="50" mass="6151">MKIWRQFYLKSDKLQKRIEKSGQFHQFFYKTADKSLDVLTIYSFLKFGKI</sequence>
<accession>E8KF42</accession>